<keyword evidence="5" id="KW-0479">Metal-binding</keyword>
<dbReference type="InterPro" id="IPR036922">
    <property type="entry name" value="Rieske_2Fe-2S_sf"/>
</dbReference>
<dbReference type="InterPro" id="IPR005805">
    <property type="entry name" value="Rieske_Fe-S_prot_C"/>
</dbReference>
<sequence>MATLINSRSAVHKVICGLRSSASPVIWKSSFEEEMPHIVAIPIATPQTMDSLQRLAVSSTGQGMLQSLLLSKKKGITVSSRRFAHTNVRFPNFDKYRVGDTRSGSEAVLGGIDSNRFVPSAIYYGVGGVISLLAAKEVVQTVVTYKAMAADQKALASIEIKMDDIPEGQTKTFEWRGKPIFVKHRTDSEIAREKAVQLSELRHPEHDDERVQKDEWSIVIGVCTHLGCVPIAGAGDYGGYYCPCHGSHYDGSGRIRKGPAPLNLHVPAYNFRDDVIVVGSS</sequence>
<dbReference type="InterPro" id="IPR014349">
    <property type="entry name" value="Rieske_Fe-S_prot"/>
</dbReference>
<dbReference type="GO" id="GO:0016020">
    <property type="term" value="C:membrane"/>
    <property type="evidence" value="ECO:0007669"/>
    <property type="project" value="UniProtKB-SubCell"/>
</dbReference>
<evidence type="ECO:0000256" key="8">
    <source>
        <dbReference type="ARBA" id="ARBA00023014"/>
    </source>
</evidence>
<keyword evidence="9" id="KW-0472">Membrane</keyword>
<organism evidence="13 14">
    <name type="scientific">Gnathostoma spinigerum</name>
    <dbReference type="NCBI Taxonomy" id="75299"/>
    <lineage>
        <taxon>Eukaryota</taxon>
        <taxon>Metazoa</taxon>
        <taxon>Ecdysozoa</taxon>
        <taxon>Nematoda</taxon>
        <taxon>Chromadorea</taxon>
        <taxon>Rhabditida</taxon>
        <taxon>Spirurina</taxon>
        <taxon>Gnathostomatomorpha</taxon>
        <taxon>Gnathostomatoidea</taxon>
        <taxon>Gnathostomatidae</taxon>
        <taxon>Gnathostoma</taxon>
    </lineage>
</organism>
<evidence type="ECO:0000256" key="4">
    <source>
        <dbReference type="ARBA" id="ARBA00022714"/>
    </source>
</evidence>
<evidence type="ECO:0000256" key="1">
    <source>
        <dbReference type="ARBA" id="ARBA00004167"/>
    </source>
</evidence>
<dbReference type="Pfam" id="PF00355">
    <property type="entry name" value="Rieske"/>
    <property type="match status" value="1"/>
</dbReference>
<evidence type="ECO:0000256" key="7">
    <source>
        <dbReference type="ARBA" id="ARBA00023004"/>
    </source>
</evidence>
<dbReference type="CDD" id="cd03470">
    <property type="entry name" value="Rieske_cytochrome_bc1"/>
    <property type="match status" value="1"/>
</dbReference>
<evidence type="ECO:0000256" key="6">
    <source>
        <dbReference type="ARBA" id="ARBA00022989"/>
    </source>
</evidence>
<evidence type="ECO:0000313" key="13">
    <source>
        <dbReference type="EMBL" id="MFH4974676.1"/>
    </source>
</evidence>
<dbReference type="PROSITE" id="PS51296">
    <property type="entry name" value="RIESKE"/>
    <property type="match status" value="1"/>
</dbReference>
<keyword evidence="6" id="KW-1133">Transmembrane helix</keyword>
<feature type="domain" description="Rieske" evidence="12">
    <location>
        <begin position="210"/>
        <end position="278"/>
    </location>
</feature>
<protein>
    <recommendedName>
        <fullName evidence="12">Rieske domain-containing protein</fullName>
    </recommendedName>
</protein>
<dbReference type="GO" id="GO:0046872">
    <property type="term" value="F:metal ion binding"/>
    <property type="evidence" value="ECO:0007669"/>
    <property type="project" value="UniProtKB-KW"/>
</dbReference>
<comment type="caution">
    <text evidence="13">The sequence shown here is derived from an EMBL/GenBank/DDBJ whole genome shotgun (WGS) entry which is preliminary data.</text>
</comment>
<reference evidence="13 14" key="1">
    <citation type="submission" date="2024-08" db="EMBL/GenBank/DDBJ databases">
        <title>Gnathostoma spinigerum genome.</title>
        <authorList>
            <person name="Gonzalez-Bertolin B."/>
            <person name="Monzon S."/>
            <person name="Zaballos A."/>
            <person name="Jimenez P."/>
            <person name="Dekumyoy P."/>
            <person name="Varona S."/>
            <person name="Cuesta I."/>
            <person name="Sumanam S."/>
            <person name="Adisakwattana P."/>
            <person name="Gasser R.B."/>
            <person name="Hernandez-Gonzalez A."/>
            <person name="Young N.D."/>
            <person name="Perteguer M.J."/>
        </authorList>
    </citation>
    <scope>NUCLEOTIDE SEQUENCE [LARGE SCALE GENOMIC DNA]</scope>
    <source>
        <strain evidence="13">AL3</strain>
        <tissue evidence="13">Liver</tissue>
    </source>
</reference>
<dbReference type="Pfam" id="PF02921">
    <property type="entry name" value="UCR_TM"/>
    <property type="match status" value="1"/>
</dbReference>
<dbReference type="EMBL" id="JBGFUD010000509">
    <property type="protein sequence ID" value="MFH4974676.1"/>
    <property type="molecule type" value="Genomic_DNA"/>
</dbReference>
<evidence type="ECO:0000256" key="10">
    <source>
        <dbReference type="ARBA" id="ARBA00023157"/>
    </source>
</evidence>
<dbReference type="Gene3D" id="1.20.5.270">
    <property type="entry name" value="Ubiquinol cytochrome reductase, transmembrane domain"/>
    <property type="match status" value="1"/>
</dbReference>
<dbReference type="InterPro" id="IPR017941">
    <property type="entry name" value="Rieske_2Fe-2S"/>
</dbReference>
<evidence type="ECO:0000256" key="11">
    <source>
        <dbReference type="ARBA" id="ARBA00034078"/>
    </source>
</evidence>
<dbReference type="InterPro" id="IPR006317">
    <property type="entry name" value="Ubiquinol_cyt_c_Rdtase_Fe-S-su"/>
</dbReference>
<comment type="similarity">
    <text evidence="2">Belongs to the Rieske iron-sulfur protein family.</text>
</comment>
<keyword evidence="3" id="KW-0812">Transmembrane</keyword>
<dbReference type="FunFam" id="2.102.10.10:FF:000001">
    <property type="entry name" value="Cytochrome b-c1 complex subunit Rieske, mitochondrial"/>
    <property type="match status" value="1"/>
</dbReference>
<dbReference type="GO" id="GO:0051537">
    <property type="term" value="F:2 iron, 2 sulfur cluster binding"/>
    <property type="evidence" value="ECO:0007669"/>
    <property type="project" value="UniProtKB-KW"/>
</dbReference>
<dbReference type="AlphaFoldDB" id="A0ABD6E5B9"/>
<evidence type="ECO:0000256" key="3">
    <source>
        <dbReference type="ARBA" id="ARBA00022692"/>
    </source>
</evidence>
<proteinExistence type="inferred from homology"/>
<comment type="cofactor">
    <cofactor evidence="11">
        <name>[2Fe-2S] cluster</name>
        <dbReference type="ChEBI" id="CHEBI:190135"/>
    </cofactor>
</comment>
<dbReference type="InterPro" id="IPR004192">
    <property type="entry name" value="Rieske_TM"/>
</dbReference>
<accession>A0ABD6E5B9</accession>
<keyword evidence="14" id="KW-1185">Reference proteome</keyword>
<evidence type="ECO:0000256" key="5">
    <source>
        <dbReference type="ARBA" id="ARBA00022723"/>
    </source>
</evidence>
<gene>
    <name evidence="13" type="ORF">AB6A40_001385</name>
</gene>
<evidence type="ECO:0000313" key="14">
    <source>
        <dbReference type="Proteomes" id="UP001608902"/>
    </source>
</evidence>
<evidence type="ECO:0000256" key="9">
    <source>
        <dbReference type="ARBA" id="ARBA00023136"/>
    </source>
</evidence>
<keyword evidence="7" id="KW-0408">Iron</keyword>
<name>A0ABD6E5B9_9BILA</name>
<dbReference type="NCBIfam" id="TIGR01416">
    <property type="entry name" value="Rieske_proteo"/>
    <property type="match status" value="1"/>
</dbReference>
<keyword evidence="10" id="KW-1015">Disulfide bond</keyword>
<dbReference type="Gene3D" id="2.102.10.10">
    <property type="entry name" value="Rieske [2Fe-2S] iron-sulphur domain"/>
    <property type="match status" value="1"/>
</dbReference>
<keyword evidence="4" id="KW-0001">2Fe-2S</keyword>
<dbReference type="InterPro" id="IPR037008">
    <property type="entry name" value="bc1_Rieske_TM_sf"/>
</dbReference>
<dbReference type="PRINTS" id="PR00162">
    <property type="entry name" value="RIESKE"/>
</dbReference>
<evidence type="ECO:0000259" key="12">
    <source>
        <dbReference type="PROSITE" id="PS51296"/>
    </source>
</evidence>
<evidence type="ECO:0000256" key="2">
    <source>
        <dbReference type="ARBA" id="ARBA00010651"/>
    </source>
</evidence>
<comment type="subcellular location">
    <subcellularLocation>
        <location evidence="1">Membrane</location>
        <topology evidence="1">Single-pass membrane protein</topology>
    </subcellularLocation>
</comment>
<dbReference type="PANTHER" id="PTHR10134">
    <property type="entry name" value="CYTOCHROME B-C1 COMPLEX SUBUNIT RIESKE, MITOCHONDRIAL"/>
    <property type="match status" value="1"/>
</dbReference>
<dbReference type="SUPFAM" id="SSF81502">
    <property type="entry name" value="ISP transmembrane anchor"/>
    <property type="match status" value="1"/>
</dbReference>
<dbReference type="SUPFAM" id="SSF50022">
    <property type="entry name" value="ISP domain"/>
    <property type="match status" value="1"/>
</dbReference>
<keyword evidence="8" id="KW-0411">Iron-sulfur</keyword>
<dbReference type="Proteomes" id="UP001608902">
    <property type="component" value="Unassembled WGS sequence"/>
</dbReference>